<dbReference type="Proteomes" id="UP000177622">
    <property type="component" value="Unassembled WGS sequence"/>
</dbReference>
<accession>A0A1F5L574</accession>
<dbReference type="GO" id="GO:0051213">
    <property type="term" value="F:dioxygenase activity"/>
    <property type="evidence" value="ECO:0007669"/>
    <property type="project" value="UniProtKB-KW"/>
</dbReference>
<dbReference type="Pfam" id="PF05721">
    <property type="entry name" value="PhyH"/>
    <property type="match status" value="1"/>
</dbReference>
<gene>
    <name evidence="7" type="ORF">PENARI_c033G11888</name>
</gene>
<comment type="cofactor">
    <cofactor evidence="1">
        <name>Fe cation</name>
        <dbReference type="ChEBI" id="CHEBI:24875"/>
    </cofactor>
</comment>
<evidence type="ECO:0000256" key="6">
    <source>
        <dbReference type="ARBA" id="ARBA00023004"/>
    </source>
</evidence>
<dbReference type="AlphaFoldDB" id="A0A1F5L574"/>
<keyword evidence="5" id="KW-0560">Oxidoreductase</keyword>
<evidence type="ECO:0000256" key="4">
    <source>
        <dbReference type="ARBA" id="ARBA00022964"/>
    </source>
</evidence>
<organism evidence="7 8">
    <name type="scientific">Penicillium arizonense</name>
    <dbReference type="NCBI Taxonomy" id="1835702"/>
    <lineage>
        <taxon>Eukaryota</taxon>
        <taxon>Fungi</taxon>
        <taxon>Dikarya</taxon>
        <taxon>Ascomycota</taxon>
        <taxon>Pezizomycotina</taxon>
        <taxon>Eurotiomycetes</taxon>
        <taxon>Eurotiomycetidae</taxon>
        <taxon>Eurotiales</taxon>
        <taxon>Aspergillaceae</taxon>
        <taxon>Penicillium</taxon>
    </lineage>
</organism>
<evidence type="ECO:0000313" key="8">
    <source>
        <dbReference type="Proteomes" id="UP000177622"/>
    </source>
</evidence>
<dbReference type="OrthoDB" id="445007at2759"/>
<keyword evidence="8" id="KW-1185">Reference proteome</keyword>
<dbReference type="GeneID" id="34581409"/>
<keyword evidence="6" id="KW-0408">Iron</keyword>
<dbReference type="EMBL" id="LXJU01000033">
    <property type="protein sequence ID" value="OGE48071.1"/>
    <property type="molecule type" value="Genomic_DNA"/>
</dbReference>
<evidence type="ECO:0000256" key="2">
    <source>
        <dbReference type="ARBA" id="ARBA00005830"/>
    </source>
</evidence>
<keyword evidence="4" id="KW-0223">Dioxygenase</keyword>
<evidence type="ECO:0000256" key="3">
    <source>
        <dbReference type="ARBA" id="ARBA00011738"/>
    </source>
</evidence>
<comment type="subunit">
    <text evidence="3">Homodimer.</text>
</comment>
<dbReference type="InterPro" id="IPR008775">
    <property type="entry name" value="Phytyl_CoA_dOase-like"/>
</dbReference>
<evidence type="ECO:0000256" key="5">
    <source>
        <dbReference type="ARBA" id="ARBA00023002"/>
    </source>
</evidence>
<comment type="similarity">
    <text evidence="2">Belongs to the PhyH family.</text>
</comment>
<name>A0A1F5L574_PENAI</name>
<protein>
    <recommendedName>
        <fullName evidence="9">Phytanoyl-CoA dioxygenase</fullName>
    </recommendedName>
</protein>
<evidence type="ECO:0008006" key="9">
    <source>
        <dbReference type="Google" id="ProtNLM"/>
    </source>
</evidence>
<sequence length="294" mass="32872">MTIPSTSKPQIRRVPNTTDPEAIWNIVEEDGAVIIEGFLSPNTLQRFNQDLDGIAKVVPTGRKFLYFDDPMPKTLRWMSYLPILSKTFRHDILNNTTLHRVCETAFKETGDYWMITGTAMEDHPGDDGQVLHRDEATHPVIRHMPLGAPLLSISWITAVTDFTEENGATRLILGSHKWAEKGDPLEELTVQATMKAGDSLLMNQGMVHGGGVHRGEEARRLLLTQMASCQLAHTETFMSAPRSIVETMTPLAQKMIGWRTTRPLPTNISGLMNLKLGCLEDEIELLSNQPDIFA</sequence>
<reference evidence="7 8" key="1">
    <citation type="journal article" date="2016" name="Sci. Rep.">
        <title>Penicillium arizonense, a new, genome sequenced fungal species, reveals a high chemical diversity in secreted metabolites.</title>
        <authorList>
            <person name="Grijseels S."/>
            <person name="Nielsen J.C."/>
            <person name="Randelovic M."/>
            <person name="Nielsen J."/>
            <person name="Nielsen K.F."/>
            <person name="Workman M."/>
            <person name="Frisvad J.C."/>
        </authorList>
    </citation>
    <scope>NUCLEOTIDE SEQUENCE [LARGE SCALE GENOMIC DNA]</scope>
    <source>
        <strain evidence="7 8">CBS 141311</strain>
    </source>
</reference>
<dbReference type="PANTHER" id="PTHR20883:SF41">
    <property type="entry name" value="IRON_ALPHA-KETOGLUTARATE-DEPENDENT DIOXYGENASE ASQJ"/>
    <property type="match status" value="1"/>
</dbReference>
<dbReference type="PANTHER" id="PTHR20883">
    <property type="entry name" value="PHYTANOYL-COA DIOXYGENASE DOMAIN CONTAINING 1"/>
    <property type="match status" value="1"/>
</dbReference>
<evidence type="ECO:0000313" key="7">
    <source>
        <dbReference type="EMBL" id="OGE48071.1"/>
    </source>
</evidence>
<evidence type="ECO:0000256" key="1">
    <source>
        <dbReference type="ARBA" id="ARBA00001962"/>
    </source>
</evidence>
<dbReference type="STRING" id="1835702.A0A1F5L574"/>
<comment type="caution">
    <text evidence="7">The sequence shown here is derived from an EMBL/GenBank/DDBJ whole genome shotgun (WGS) entry which is preliminary data.</text>
</comment>
<proteinExistence type="inferred from homology"/>
<dbReference type="SUPFAM" id="SSF51197">
    <property type="entry name" value="Clavaminate synthase-like"/>
    <property type="match status" value="1"/>
</dbReference>
<dbReference type="Gene3D" id="2.60.120.620">
    <property type="entry name" value="q2cbj1_9rhob like domain"/>
    <property type="match status" value="1"/>
</dbReference>
<dbReference type="RefSeq" id="XP_022483527.1">
    <property type="nucleotide sequence ID" value="XM_022636675.1"/>
</dbReference>